<reference evidence="1" key="2">
    <citation type="journal article" date="2024" name="Antonie Van Leeuwenhoek">
        <title>Roseihalotalea indica gen. nov., sp. nov., a halophilic Bacteroidetes from mesopelagic Southwest Indian Ocean with higher carbohydrate metabolic potential.</title>
        <authorList>
            <person name="Chen B."/>
            <person name="Zhang M."/>
            <person name="Lin D."/>
            <person name="Ye J."/>
            <person name="Tang K."/>
        </authorList>
    </citation>
    <scope>NUCLEOTIDE SEQUENCE</scope>
    <source>
        <strain evidence="1">TK19036</strain>
    </source>
</reference>
<dbReference type="AlphaFoldDB" id="A0AA49JAY0"/>
<sequence>MKNAFKIIFFGLISCTDPTSNRKIENLLAGQWQYEPVAWNGDTISYEISDDFDSTVSTTEKITLQTDSGNYQHIYQNDSLISIKPYKDRWIAEYVFDDESSGTLYHYIIDAPIDREHPRLFGQKSRFRINIEDSISEIEVIYEADSAFVSEERIIKITFDTLILEHDTIQTIYKRINEP</sequence>
<proteinExistence type="predicted"/>
<gene>
    <name evidence="1" type="ORF">K4G66_16580</name>
</gene>
<reference evidence="1" key="1">
    <citation type="journal article" date="2023" name="Comput. Struct. Biotechnol. J.">
        <title>Discovery of a novel marine Bacteroidetes with a rich repertoire of carbohydrate-active enzymes.</title>
        <authorList>
            <person name="Chen B."/>
            <person name="Liu G."/>
            <person name="Chen Q."/>
            <person name="Wang H."/>
            <person name="Liu L."/>
            <person name="Tang K."/>
        </authorList>
    </citation>
    <scope>NUCLEOTIDE SEQUENCE</scope>
    <source>
        <strain evidence="1">TK19036</strain>
    </source>
</reference>
<organism evidence="1">
    <name type="scientific">Roseihalotalea indica</name>
    <dbReference type="NCBI Taxonomy" id="2867963"/>
    <lineage>
        <taxon>Bacteria</taxon>
        <taxon>Pseudomonadati</taxon>
        <taxon>Bacteroidota</taxon>
        <taxon>Cytophagia</taxon>
        <taxon>Cytophagales</taxon>
        <taxon>Catalimonadaceae</taxon>
        <taxon>Roseihalotalea</taxon>
    </lineage>
</organism>
<accession>A0AA49JAY0</accession>
<name>A0AA49JAY0_9BACT</name>
<dbReference type="EMBL" id="CP120682">
    <property type="protein sequence ID" value="WKN33998.1"/>
    <property type="molecule type" value="Genomic_DNA"/>
</dbReference>
<protein>
    <submittedName>
        <fullName evidence="1">Uncharacterized protein</fullName>
    </submittedName>
</protein>
<evidence type="ECO:0000313" key="1">
    <source>
        <dbReference type="EMBL" id="WKN33998.1"/>
    </source>
</evidence>